<gene>
    <name evidence="2" type="ORF">D0Y65_011427</name>
</gene>
<dbReference type="EMBL" id="QZWG01000005">
    <property type="protein sequence ID" value="RZC11211.1"/>
    <property type="molecule type" value="Genomic_DNA"/>
</dbReference>
<dbReference type="Pfam" id="PF23935">
    <property type="entry name" value="DUF7271"/>
    <property type="match status" value="1"/>
</dbReference>
<proteinExistence type="predicted"/>
<dbReference type="AlphaFoldDB" id="A0A445KKJ5"/>
<evidence type="ECO:0000259" key="1">
    <source>
        <dbReference type="Pfam" id="PF23935"/>
    </source>
</evidence>
<accession>A0A445KKJ5</accession>
<organism evidence="2 3">
    <name type="scientific">Glycine soja</name>
    <name type="common">Wild soybean</name>
    <dbReference type="NCBI Taxonomy" id="3848"/>
    <lineage>
        <taxon>Eukaryota</taxon>
        <taxon>Viridiplantae</taxon>
        <taxon>Streptophyta</taxon>
        <taxon>Embryophyta</taxon>
        <taxon>Tracheophyta</taxon>
        <taxon>Spermatophyta</taxon>
        <taxon>Magnoliopsida</taxon>
        <taxon>eudicotyledons</taxon>
        <taxon>Gunneridae</taxon>
        <taxon>Pentapetalae</taxon>
        <taxon>rosids</taxon>
        <taxon>fabids</taxon>
        <taxon>Fabales</taxon>
        <taxon>Fabaceae</taxon>
        <taxon>Papilionoideae</taxon>
        <taxon>50 kb inversion clade</taxon>
        <taxon>NPAAA clade</taxon>
        <taxon>indigoferoid/millettioid clade</taxon>
        <taxon>Phaseoleae</taxon>
        <taxon>Glycine</taxon>
        <taxon>Glycine subgen. Soja</taxon>
    </lineage>
</organism>
<sequence length="69" mass="8021">MRFVGRDKNTTFSVDVVGPLHQRAATTIRHHVFTIDVSKDMIQHNYQLVLPPETSIYLTASKKYDCRSW</sequence>
<reference evidence="2 3" key="1">
    <citation type="submission" date="2018-09" db="EMBL/GenBank/DDBJ databases">
        <title>A high-quality reference genome of wild soybean provides a powerful tool to mine soybean genomes.</title>
        <authorList>
            <person name="Xie M."/>
            <person name="Chung C.Y.L."/>
            <person name="Li M.-W."/>
            <person name="Wong F.-L."/>
            <person name="Chan T.-F."/>
            <person name="Lam H.-M."/>
        </authorList>
    </citation>
    <scope>NUCLEOTIDE SEQUENCE [LARGE SCALE GENOMIC DNA]</scope>
    <source>
        <strain evidence="3">cv. W05</strain>
        <tissue evidence="2">Hypocotyl of etiolated seedlings</tissue>
    </source>
</reference>
<name>A0A445KKJ5_GLYSO</name>
<evidence type="ECO:0000313" key="2">
    <source>
        <dbReference type="EMBL" id="RZC11210.1"/>
    </source>
</evidence>
<dbReference type="EMBL" id="QZWG01000005">
    <property type="protein sequence ID" value="RZC11210.1"/>
    <property type="molecule type" value="Genomic_DNA"/>
</dbReference>
<dbReference type="Proteomes" id="UP000289340">
    <property type="component" value="Chromosome 5"/>
</dbReference>
<keyword evidence="3" id="KW-1185">Reference proteome</keyword>
<feature type="domain" description="DUF7271" evidence="1">
    <location>
        <begin position="1"/>
        <end position="35"/>
    </location>
</feature>
<protein>
    <recommendedName>
        <fullName evidence="1">DUF7271 domain-containing protein</fullName>
    </recommendedName>
</protein>
<dbReference type="InterPro" id="IPR055695">
    <property type="entry name" value="DUF7271"/>
</dbReference>
<evidence type="ECO:0000313" key="3">
    <source>
        <dbReference type="Proteomes" id="UP000289340"/>
    </source>
</evidence>
<comment type="caution">
    <text evidence="2">The sequence shown here is derived from an EMBL/GenBank/DDBJ whole genome shotgun (WGS) entry which is preliminary data.</text>
</comment>